<dbReference type="Proteomes" id="UP000237846">
    <property type="component" value="Unassembled WGS sequence"/>
</dbReference>
<name>A0A2T0Q0K6_9ACTN</name>
<evidence type="ECO:0000313" key="1">
    <source>
        <dbReference type="EMBL" id="PRX97318.1"/>
    </source>
</evidence>
<keyword evidence="2" id="KW-1185">Reference proteome</keyword>
<comment type="caution">
    <text evidence="1">The sequence shown here is derived from an EMBL/GenBank/DDBJ whole genome shotgun (WGS) entry which is preliminary data.</text>
</comment>
<evidence type="ECO:0000313" key="2">
    <source>
        <dbReference type="Proteomes" id="UP000237846"/>
    </source>
</evidence>
<dbReference type="RefSeq" id="WP_106249300.1">
    <property type="nucleotide sequence ID" value="NZ_PVZC01000006.1"/>
</dbReference>
<reference evidence="1 2" key="1">
    <citation type="submission" date="2018-03" db="EMBL/GenBank/DDBJ databases">
        <title>Genomic Encyclopedia of Archaeal and Bacterial Type Strains, Phase II (KMG-II): from individual species to whole genera.</title>
        <authorList>
            <person name="Goeker M."/>
        </authorList>
    </citation>
    <scope>NUCLEOTIDE SEQUENCE [LARGE SCALE GENOMIC DNA]</scope>
    <source>
        <strain evidence="1 2">DSM 45601</strain>
    </source>
</reference>
<sequence length="186" mass="19100">MTRPVQITLFVLAGVAVFAAALLAGRLVGPMLGPDTDAAASPVQASPPPGHAGHAAPAAELPHLDTVEVDGYTVSLAGDPVLGGATLLVATITRDGEPVTDLESYEGVTGPVAADARGTDPEGLDGLNIHMMDVASGVGTTETGPSIAFHASPPEPGEHRLFVDFRHRGEEHTAEFDVLYERIAVP</sequence>
<dbReference type="AlphaFoldDB" id="A0A2T0Q0K6"/>
<organism evidence="1 2">
    <name type="scientific">Allonocardiopsis opalescens</name>
    <dbReference type="NCBI Taxonomy" id="1144618"/>
    <lineage>
        <taxon>Bacteria</taxon>
        <taxon>Bacillati</taxon>
        <taxon>Actinomycetota</taxon>
        <taxon>Actinomycetes</taxon>
        <taxon>Streptosporangiales</taxon>
        <taxon>Allonocardiopsis</taxon>
    </lineage>
</organism>
<accession>A0A2T0Q0K6</accession>
<dbReference type="OrthoDB" id="128043at2"/>
<gene>
    <name evidence="1" type="ORF">CLV72_106355</name>
</gene>
<dbReference type="EMBL" id="PVZC01000006">
    <property type="protein sequence ID" value="PRX97318.1"/>
    <property type="molecule type" value="Genomic_DNA"/>
</dbReference>
<protein>
    <recommendedName>
        <fullName evidence="3">Secreted protein</fullName>
    </recommendedName>
</protein>
<evidence type="ECO:0008006" key="3">
    <source>
        <dbReference type="Google" id="ProtNLM"/>
    </source>
</evidence>
<proteinExistence type="predicted"/>